<proteinExistence type="predicted"/>
<evidence type="ECO:0000313" key="3">
    <source>
        <dbReference type="Proteomes" id="UP000053676"/>
    </source>
</evidence>
<dbReference type="Proteomes" id="UP000053676">
    <property type="component" value="Unassembled WGS sequence"/>
</dbReference>
<dbReference type="AlphaFoldDB" id="W2TE02"/>
<dbReference type="KEGG" id="nai:NECAME_18067"/>
<accession>W2TE02</accession>
<evidence type="ECO:0000256" key="1">
    <source>
        <dbReference type="SAM" id="SignalP"/>
    </source>
</evidence>
<sequence length="60" mass="6861">LPAHANAVLILALELTLFAYRFTPPNPEKRPSFCFAPSEGEWLRRKKVLKPQLLESITIK</sequence>
<feature type="chain" id="PRO_5004825402" evidence="1">
    <location>
        <begin position="20"/>
        <end position="60"/>
    </location>
</feature>
<protein>
    <submittedName>
        <fullName evidence="2">Uncharacterized protein</fullName>
    </submittedName>
</protein>
<keyword evidence="3" id="KW-1185">Reference proteome</keyword>
<gene>
    <name evidence="2" type="ORF">NECAME_18067</name>
</gene>
<feature type="non-terminal residue" evidence="2">
    <location>
        <position position="1"/>
    </location>
</feature>
<feature type="signal peptide" evidence="1">
    <location>
        <begin position="1"/>
        <end position="19"/>
    </location>
</feature>
<reference evidence="3" key="1">
    <citation type="journal article" date="2014" name="Nat. Genet.">
        <title>Genome of the human hookworm Necator americanus.</title>
        <authorList>
            <person name="Tang Y.T."/>
            <person name="Gao X."/>
            <person name="Rosa B.A."/>
            <person name="Abubucker S."/>
            <person name="Hallsworth-Pepin K."/>
            <person name="Martin J."/>
            <person name="Tyagi R."/>
            <person name="Heizer E."/>
            <person name="Zhang X."/>
            <person name="Bhonagiri-Palsikar V."/>
            <person name="Minx P."/>
            <person name="Warren W.C."/>
            <person name="Wang Q."/>
            <person name="Zhan B."/>
            <person name="Hotez P.J."/>
            <person name="Sternberg P.W."/>
            <person name="Dougall A."/>
            <person name="Gaze S.T."/>
            <person name="Mulvenna J."/>
            <person name="Sotillo J."/>
            <person name="Ranganathan S."/>
            <person name="Rabelo E.M."/>
            <person name="Wilson R.K."/>
            <person name="Felgner P.L."/>
            <person name="Bethony J."/>
            <person name="Hawdon J.M."/>
            <person name="Gasser R.B."/>
            <person name="Loukas A."/>
            <person name="Mitreva M."/>
        </authorList>
    </citation>
    <scope>NUCLEOTIDE SEQUENCE [LARGE SCALE GENOMIC DNA]</scope>
</reference>
<evidence type="ECO:0000313" key="2">
    <source>
        <dbReference type="EMBL" id="ETN79804.1"/>
    </source>
</evidence>
<organism evidence="2 3">
    <name type="scientific">Necator americanus</name>
    <name type="common">Human hookworm</name>
    <dbReference type="NCBI Taxonomy" id="51031"/>
    <lineage>
        <taxon>Eukaryota</taxon>
        <taxon>Metazoa</taxon>
        <taxon>Ecdysozoa</taxon>
        <taxon>Nematoda</taxon>
        <taxon>Chromadorea</taxon>
        <taxon>Rhabditida</taxon>
        <taxon>Rhabditina</taxon>
        <taxon>Rhabditomorpha</taxon>
        <taxon>Strongyloidea</taxon>
        <taxon>Ancylostomatidae</taxon>
        <taxon>Bunostominae</taxon>
        <taxon>Necator</taxon>
    </lineage>
</organism>
<dbReference type="EMBL" id="KI659332">
    <property type="protein sequence ID" value="ETN79804.1"/>
    <property type="molecule type" value="Genomic_DNA"/>
</dbReference>
<keyword evidence="1" id="KW-0732">Signal</keyword>
<name>W2TE02_NECAM</name>